<dbReference type="PRINTS" id="PR00455">
    <property type="entry name" value="HTHTETR"/>
</dbReference>
<dbReference type="EMBL" id="AWSJ01000282">
    <property type="protein sequence ID" value="ERI07344.1"/>
    <property type="molecule type" value="Genomic_DNA"/>
</dbReference>
<dbReference type="HOGENOM" id="CLU_069356_30_3_9"/>
<organism evidence="4 5">
    <name type="scientific">Aneurinibacillus aneurinilyticus ATCC 12856</name>
    <dbReference type="NCBI Taxonomy" id="649747"/>
    <lineage>
        <taxon>Bacteria</taxon>
        <taxon>Bacillati</taxon>
        <taxon>Bacillota</taxon>
        <taxon>Bacilli</taxon>
        <taxon>Bacillales</taxon>
        <taxon>Paenibacillaceae</taxon>
        <taxon>Aneurinibacillus group</taxon>
        <taxon>Aneurinibacillus</taxon>
    </lineage>
</organism>
<dbReference type="PROSITE" id="PS50977">
    <property type="entry name" value="HTH_TETR_2"/>
    <property type="match status" value="1"/>
</dbReference>
<dbReference type="PANTHER" id="PTHR43479:SF11">
    <property type="entry name" value="ACREF_ENVCD OPERON REPRESSOR-RELATED"/>
    <property type="match status" value="1"/>
</dbReference>
<dbReference type="InterPro" id="IPR009057">
    <property type="entry name" value="Homeodomain-like_sf"/>
</dbReference>
<dbReference type="Gene3D" id="1.10.10.60">
    <property type="entry name" value="Homeodomain-like"/>
    <property type="match status" value="1"/>
</dbReference>
<dbReference type="InterPro" id="IPR023772">
    <property type="entry name" value="DNA-bd_HTH_TetR-type_CS"/>
</dbReference>
<dbReference type="GO" id="GO:0003677">
    <property type="term" value="F:DNA binding"/>
    <property type="evidence" value="ECO:0007669"/>
    <property type="project" value="UniProtKB-UniRule"/>
</dbReference>
<keyword evidence="5" id="KW-1185">Reference proteome</keyword>
<protein>
    <submittedName>
        <fullName evidence="4">Transcriptional regulator, TetR family</fullName>
    </submittedName>
</protein>
<dbReference type="SUPFAM" id="SSF48498">
    <property type="entry name" value="Tetracyclin repressor-like, C-terminal domain"/>
    <property type="match status" value="1"/>
</dbReference>
<dbReference type="STRING" id="649747.HMPREF0083_04571"/>
<evidence type="ECO:0000313" key="4">
    <source>
        <dbReference type="EMBL" id="ERI07344.1"/>
    </source>
</evidence>
<feature type="DNA-binding region" description="H-T-H motif" evidence="2">
    <location>
        <begin position="52"/>
        <end position="71"/>
    </location>
</feature>
<comment type="caution">
    <text evidence="4">The sequence shown here is derived from an EMBL/GenBank/DDBJ whole genome shotgun (WGS) entry which is preliminary data.</text>
</comment>
<dbReference type="InterPro" id="IPR050624">
    <property type="entry name" value="HTH-type_Tx_Regulator"/>
</dbReference>
<accession>U1WFN2</accession>
<dbReference type="Gene3D" id="1.10.357.10">
    <property type="entry name" value="Tetracycline Repressor, domain 2"/>
    <property type="match status" value="1"/>
</dbReference>
<dbReference type="SUPFAM" id="SSF46689">
    <property type="entry name" value="Homeodomain-like"/>
    <property type="match status" value="1"/>
</dbReference>
<keyword evidence="1 2" id="KW-0238">DNA-binding</keyword>
<dbReference type="InterPro" id="IPR001647">
    <property type="entry name" value="HTH_TetR"/>
</dbReference>
<dbReference type="AlphaFoldDB" id="U1WFN2"/>
<dbReference type="InterPro" id="IPR036271">
    <property type="entry name" value="Tet_transcr_reg_TetR-rel_C_sf"/>
</dbReference>
<dbReference type="PATRIC" id="fig|649747.3.peg.4122"/>
<dbReference type="eggNOG" id="COG1309">
    <property type="taxonomic scope" value="Bacteria"/>
</dbReference>
<evidence type="ECO:0000256" key="1">
    <source>
        <dbReference type="ARBA" id="ARBA00023125"/>
    </source>
</evidence>
<evidence type="ECO:0000259" key="3">
    <source>
        <dbReference type="PROSITE" id="PS50977"/>
    </source>
</evidence>
<gene>
    <name evidence="4" type="ORF">HMPREF0083_04571</name>
</gene>
<dbReference type="PROSITE" id="PS01081">
    <property type="entry name" value="HTH_TETR_1"/>
    <property type="match status" value="1"/>
</dbReference>
<evidence type="ECO:0000256" key="2">
    <source>
        <dbReference type="PROSITE-ProRule" id="PRU00335"/>
    </source>
</evidence>
<dbReference type="PANTHER" id="PTHR43479">
    <property type="entry name" value="ACREF/ENVCD OPERON REPRESSOR-RELATED"/>
    <property type="match status" value="1"/>
</dbReference>
<dbReference type="Proteomes" id="UP000016511">
    <property type="component" value="Unassembled WGS sequence"/>
</dbReference>
<sequence length="217" mass="25459">MHKDEFSGIINTKKTIFVQIVFLTRVAGGLIMRERILKAFIEEIRENGMKFTMDDLAKRLGISKRTLYEHFSSKVEILETIIEQTFSEVEHKTEIIVQDENLTILEKIKRVVTVMPTYVEFYDLRVFEQMKRYFPKQWETLHAELNDWEALRFLVEEGIRKGQLADMNVAFIMKLFIDAANSTLDRNFFMQNNISVPEALSSIVDVLLFGLVPENKR</sequence>
<name>U1WFN2_ANEAE</name>
<dbReference type="Pfam" id="PF00440">
    <property type="entry name" value="TetR_N"/>
    <property type="match status" value="1"/>
</dbReference>
<feature type="domain" description="HTH tetR-type" evidence="3">
    <location>
        <begin position="30"/>
        <end position="89"/>
    </location>
</feature>
<evidence type="ECO:0000313" key="5">
    <source>
        <dbReference type="Proteomes" id="UP000016511"/>
    </source>
</evidence>
<proteinExistence type="predicted"/>
<reference evidence="4 5" key="1">
    <citation type="submission" date="2013-08" db="EMBL/GenBank/DDBJ databases">
        <authorList>
            <person name="Weinstock G."/>
            <person name="Sodergren E."/>
            <person name="Wylie T."/>
            <person name="Fulton L."/>
            <person name="Fulton R."/>
            <person name="Fronick C."/>
            <person name="O'Laughlin M."/>
            <person name="Godfrey J."/>
            <person name="Miner T."/>
            <person name="Herter B."/>
            <person name="Appelbaum E."/>
            <person name="Cordes M."/>
            <person name="Lek S."/>
            <person name="Wollam A."/>
            <person name="Pepin K.H."/>
            <person name="Palsikar V.B."/>
            <person name="Mitreva M."/>
            <person name="Wilson R.K."/>
        </authorList>
    </citation>
    <scope>NUCLEOTIDE SEQUENCE [LARGE SCALE GENOMIC DNA]</scope>
    <source>
        <strain evidence="4 5">ATCC 12856</strain>
    </source>
</reference>